<proteinExistence type="predicted"/>
<accession>A0A2N5T3S1</accession>
<dbReference type="Proteomes" id="UP000235388">
    <property type="component" value="Unassembled WGS sequence"/>
</dbReference>
<reference evidence="2 3" key="1">
    <citation type="submission" date="2017-11" db="EMBL/GenBank/DDBJ databases">
        <title>De novo assembly and phasing of dikaryotic genomes from two isolates of Puccinia coronata f. sp. avenae, the causal agent of oat crown rust.</title>
        <authorList>
            <person name="Miller M.E."/>
            <person name="Zhang Y."/>
            <person name="Omidvar V."/>
            <person name="Sperschneider J."/>
            <person name="Schwessinger B."/>
            <person name="Raley C."/>
            <person name="Palmer J.M."/>
            <person name="Garnica D."/>
            <person name="Upadhyaya N."/>
            <person name="Rathjen J."/>
            <person name="Taylor J.M."/>
            <person name="Park R.F."/>
            <person name="Dodds P.N."/>
            <person name="Hirsch C.D."/>
            <person name="Kianian S.F."/>
            <person name="Figueroa M."/>
        </authorList>
    </citation>
    <scope>NUCLEOTIDE SEQUENCE [LARGE SCALE GENOMIC DNA]</scope>
    <source>
        <strain evidence="2">12NC29</strain>
    </source>
</reference>
<evidence type="ECO:0000313" key="3">
    <source>
        <dbReference type="Proteomes" id="UP000235388"/>
    </source>
</evidence>
<comment type="caution">
    <text evidence="2">The sequence shown here is derived from an EMBL/GenBank/DDBJ whole genome shotgun (WGS) entry which is preliminary data.</text>
</comment>
<sequence>MQRLWQMEQELAFLVSAYGMELGSKDKQKSINIYRTWSGRDKQSEDGCGETQHKQQETEAARSVGSVGIFSVDQPGKIAKEVSKNNQVDENRIEEDGGSATCDQRKRPKCGSALKSRIQIRASRWLSDHWWWSRNRLAYGTGIGKNNRHQ</sequence>
<dbReference type="EMBL" id="PGCJ01000802">
    <property type="protein sequence ID" value="PLW20143.1"/>
    <property type="molecule type" value="Genomic_DNA"/>
</dbReference>
<keyword evidence="3" id="KW-1185">Reference proteome</keyword>
<evidence type="ECO:0000313" key="2">
    <source>
        <dbReference type="EMBL" id="PLW20143.1"/>
    </source>
</evidence>
<organism evidence="2 3">
    <name type="scientific">Puccinia coronata f. sp. avenae</name>
    <dbReference type="NCBI Taxonomy" id="200324"/>
    <lineage>
        <taxon>Eukaryota</taxon>
        <taxon>Fungi</taxon>
        <taxon>Dikarya</taxon>
        <taxon>Basidiomycota</taxon>
        <taxon>Pucciniomycotina</taxon>
        <taxon>Pucciniomycetes</taxon>
        <taxon>Pucciniales</taxon>
        <taxon>Pucciniaceae</taxon>
        <taxon>Puccinia</taxon>
    </lineage>
</organism>
<dbReference type="AlphaFoldDB" id="A0A2N5T3S1"/>
<protein>
    <submittedName>
        <fullName evidence="2">Uncharacterized protein</fullName>
    </submittedName>
</protein>
<name>A0A2N5T3S1_9BASI</name>
<feature type="region of interest" description="Disordered" evidence="1">
    <location>
        <begin position="40"/>
        <end position="66"/>
    </location>
</feature>
<evidence type="ECO:0000256" key="1">
    <source>
        <dbReference type="SAM" id="MobiDB-lite"/>
    </source>
</evidence>
<feature type="compositionally biased region" description="Basic and acidic residues" evidence="1">
    <location>
        <begin position="40"/>
        <end position="60"/>
    </location>
</feature>
<gene>
    <name evidence="2" type="ORF">PCANC_16630</name>
</gene>